<dbReference type="Pfam" id="PF13419">
    <property type="entry name" value="HAD_2"/>
    <property type="match status" value="1"/>
</dbReference>
<proteinExistence type="inferred from homology"/>
<dbReference type="PROSITE" id="PS01228">
    <property type="entry name" value="COF_1"/>
    <property type="match status" value="1"/>
</dbReference>
<dbReference type="GO" id="GO:0006281">
    <property type="term" value="P:DNA repair"/>
    <property type="evidence" value="ECO:0007669"/>
    <property type="project" value="TreeGrafter"/>
</dbReference>
<dbReference type="Proteomes" id="UP000011632">
    <property type="component" value="Unassembled WGS sequence"/>
</dbReference>
<dbReference type="AlphaFoldDB" id="L9XSB9"/>
<keyword evidence="2" id="KW-0378">Hydrolase</keyword>
<evidence type="ECO:0000313" key="2">
    <source>
        <dbReference type="EMBL" id="ELY64437.1"/>
    </source>
</evidence>
<dbReference type="SFLD" id="SFLDG01129">
    <property type="entry name" value="C1.5:_HAD__Beta-PGM__Phosphata"/>
    <property type="match status" value="1"/>
</dbReference>
<comment type="similarity">
    <text evidence="1">Belongs to the HAD-like hydrolase superfamily.</text>
</comment>
<dbReference type="InterPro" id="IPR050155">
    <property type="entry name" value="HAD-like_hydrolase_sf"/>
</dbReference>
<dbReference type="PANTHER" id="PTHR43434:SF1">
    <property type="entry name" value="PHOSPHOGLYCOLATE PHOSPHATASE"/>
    <property type="match status" value="1"/>
</dbReference>
<dbReference type="Gene3D" id="3.40.50.1000">
    <property type="entry name" value="HAD superfamily/HAD-like"/>
    <property type="match status" value="1"/>
</dbReference>
<evidence type="ECO:0000256" key="1">
    <source>
        <dbReference type="ARBA" id="ARBA00007958"/>
    </source>
</evidence>
<dbReference type="SFLD" id="SFLDS00003">
    <property type="entry name" value="Haloacid_Dehalogenase"/>
    <property type="match status" value="1"/>
</dbReference>
<name>L9XSB9_9EURY</name>
<dbReference type="GO" id="GO:0008967">
    <property type="term" value="F:phosphoglycolate phosphatase activity"/>
    <property type="evidence" value="ECO:0007669"/>
    <property type="project" value="TreeGrafter"/>
</dbReference>
<dbReference type="EMBL" id="AOID01000051">
    <property type="protein sequence ID" value="ELY64437.1"/>
    <property type="molecule type" value="Genomic_DNA"/>
</dbReference>
<dbReference type="InterPro" id="IPR006439">
    <property type="entry name" value="HAD-SF_hydro_IA"/>
</dbReference>
<keyword evidence="3" id="KW-1185">Reference proteome</keyword>
<dbReference type="PANTHER" id="PTHR43434">
    <property type="entry name" value="PHOSPHOGLYCOLATE PHOSPHATASE"/>
    <property type="match status" value="1"/>
</dbReference>
<organism evidence="2 3">
    <name type="scientific">Natrinema versiforme JCM 10478</name>
    <dbReference type="NCBI Taxonomy" id="1227496"/>
    <lineage>
        <taxon>Archaea</taxon>
        <taxon>Methanobacteriati</taxon>
        <taxon>Methanobacteriota</taxon>
        <taxon>Stenosarchaea group</taxon>
        <taxon>Halobacteria</taxon>
        <taxon>Halobacteriales</taxon>
        <taxon>Natrialbaceae</taxon>
        <taxon>Natrinema</taxon>
    </lineage>
</organism>
<dbReference type="InterPro" id="IPR023214">
    <property type="entry name" value="HAD_sf"/>
</dbReference>
<comment type="caution">
    <text evidence="2">The sequence shown here is derived from an EMBL/GenBank/DDBJ whole genome shotgun (WGS) entry which is preliminary data.</text>
</comment>
<dbReference type="Gene3D" id="1.10.150.240">
    <property type="entry name" value="Putative phosphatase, domain 2"/>
    <property type="match status" value="1"/>
</dbReference>
<dbReference type="STRING" id="1227496.C489_16829"/>
<gene>
    <name evidence="2" type="ORF">C489_16829</name>
</gene>
<reference evidence="2 3" key="1">
    <citation type="journal article" date="2014" name="PLoS Genet.">
        <title>Phylogenetically driven sequencing of extremely halophilic archaea reveals strategies for static and dynamic osmo-response.</title>
        <authorList>
            <person name="Becker E.A."/>
            <person name="Seitzer P.M."/>
            <person name="Tritt A."/>
            <person name="Larsen D."/>
            <person name="Krusor M."/>
            <person name="Yao A.I."/>
            <person name="Wu D."/>
            <person name="Madern D."/>
            <person name="Eisen J.A."/>
            <person name="Darling A.E."/>
            <person name="Facciotti M.T."/>
        </authorList>
    </citation>
    <scope>NUCLEOTIDE SEQUENCE [LARGE SCALE GENOMIC DNA]</scope>
    <source>
        <strain evidence="2 3">JCM 10478</strain>
    </source>
</reference>
<sequence length="210" mass="22149">MAAARLERPTGRHAATAATEVPILLSPVEPAMTDYDAVVYDLDGTLVNLDVDWNAVAVDVREVYDSAAVDPPSDGLWDMLEAAADVGLADEVEAVIAAHEHDGARTADRLAHADGLLERSLPAGICSLNCERACRIALEEHALTPAIDAVVGRDSVGTWKPDPEPLLATVSALGVEPERALFIGDSARDQRTAERAGVDFEYVGEGPSGV</sequence>
<dbReference type="PATRIC" id="fig|1227496.3.peg.3392"/>
<accession>L9XSB9</accession>
<evidence type="ECO:0000313" key="3">
    <source>
        <dbReference type="Proteomes" id="UP000011632"/>
    </source>
</evidence>
<protein>
    <submittedName>
        <fullName evidence="2">HAD-superfamily hydrolase, subfamily IA, variant 1</fullName>
    </submittedName>
</protein>
<dbReference type="PRINTS" id="PR00413">
    <property type="entry name" value="HADHALOGNASE"/>
</dbReference>
<dbReference type="InterPro" id="IPR023198">
    <property type="entry name" value="PGP-like_dom2"/>
</dbReference>
<dbReference type="InterPro" id="IPR041492">
    <property type="entry name" value="HAD_2"/>
</dbReference>
<dbReference type="InterPro" id="IPR036412">
    <property type="entry name" value="HAD-like_sf"/>
</dbReference>
<dbReference type="SUPFAM" id="SSF56784">
    <property type="entry name" value="HAD-like"/>
    <property type="match status" value="1"/>
</dbReference>